<sequence>MGGDAATLPRILSRCAPTPLPRTVLDTALSTRDAVDEALGLLNAYGLITLTDTTVTVHRLLQAVVRATTSAPPRRSRWSRLWRRGASPGPEAMAFALLLRSVEAHQPGEHTTWPNAPRPSPSRSADRTTPTPPHAGTASPRYGNTPSGNDLPRRGRVPFPRGYRGGQTGEGEGRGMARGVVVDDETGQQLGVDGVAELLGTLRPVDCQTCGEGFGRWERPALFVQVAEDVDGGDASLHHRRCRAPSWAEVGPGDRPTLPGFPHATWRATLSVLPTGNTPVMVVNPSCEVAILRRKNGRWRVATLERYAAYGLGTDLMDGVFVVPSLALVVADDRISVRITHEGSVAHSWSVPAPTPEIRKVLDVREWLTIAVTTSADPRALGRANPLPSLIAAGAVRLGAARVLYTEEAQLPRASDFEKRTRAEMIALTAEFARRSLDVQADDTTLLAAIQCAHGETDLLRALDDPAKRLASLLVVQLYATGARSSAGRPNPGGGVHVMCADAAGADAYRADAVTLARLTQGTVARLVPEPTREQLAEAYLADTVIGTPEEFRAAYAFYRDDAGDWGLHQSRGKLALVRGTDARDRAGDLIHRYPRVVVV</sequence>
<comment type="caution">
    <text evidence="2">The sequence shown here is derived from an EMBL/GenBank/DDBJ whole genome shotgun (WGS) entry which is preliminary data.</text>
</comment>
<name>A0A3A9W206_9ACTN</name>
<organism evidence="2 5">
    <name type="scientific">Streptomyces radicis</name>
    <dbReference type="NCBI Taxonomy" id="1750517"/>
    <lineage>
        <taxon>Bacteria</taxon>
        <taxon>Bacillati</taxon>
        <taxon>Actinomycetota</taxon>
        <taxon>Actinomycetes</taxon>
        <taxon>Kitasatosporales</taxon>
        <taxon>Streptomycetaceae</taxon>
        <taxon>Streptomyces</taxon>
    </lineage>
</organism>
<protein>
    <submittedName>
        <fullName evidence="2">Uncharacterized protein</fullName>
    </submittedName>
</protein>
<gene>
    <name evidence="3" type="ORF">D7318_05565</name>
    <name evidence="2" type="ORF">D7319_18985</name>
</gene>
<proteinExistence type="predicted"/>
<keyword evidence="4" id="KW-1185">Reference proteome</keyword>
<evidence type="ECO:0000313" key="5">
    <source>
        <dbReference type="Proteomes" id="UP000275024"/>
    </source>
</evidence>
<dbReference type="Proteomes" id="UP000268652">
    <property type="component" value="Unassembled WGS sequence"/>
</dbReference>
<evidence type="ECO:0000313" key="4">
    <source>
        <dbReference type="Proteomes" id="UP000268652"/>
    </source>
</evidence>
<accession>A0A3A9W206</accession>
<dbReference type="Gene3D" id="3.40.50.300">
    <property type="entry name" value="P-loop containing nucleotide triphosphate hydrolases"/>
    <property type="match status" value="1"/>
</dbReference>
<reference evidence="4 5" key="1">
    <citation type="submission" date="2018-09" db="EMBL/GenBank/DDBJ databases">
        <title>Streptomyces sp. nov. DS1-2, an endophytic actinomycete isolated from roots of Dendrobium scabrilingue.</title>
        <authorList>
            <person name="Kuncharoen N."/>
            <person name="Kudo T."/>
            <person name="Ohkuma M."/>
            <person name="Yuki M."/>
            <person name="Tanasupawat S."/>
        </authorList>
    </citation>
    <scope>NUCLEOTIDE SEQUENCE [LARGE SCALE GENOMIC DNA]</scope>
    <source>
        <strain evidence="2 5">AZ1-7</strain>
        <strain evidence="3 4">DS1-2</strain>
    </source>
</reference>
<feature type="compositionally biased region" description="Gly residues" evidence="1">
    <location>
        <begin position="163"/>
        <end position="176"/>
    </location>
</feature>
<dbReference type="InterPro" id="IPR027417">
    <property type="entry name" value="P-loop_NTPase"/>
</dbReference>
<dbReference type="Proteomes" id="UP000275024">
    <property type="component" value="Unassembled WGS sequence"/>
</dbReference>
<evidence type="ECO:0000313" key="2">
    <source>
        <dbReference type="EMBL" id="RKN07178.1"/>
    </source>
</evidence>
<feature type="region of interest" description="Disordered" evidence="1">
    <location>
        <begin position="107"/>
        <end position="176"/>
    </location>
</feature>
<dbReference type="AlphaFoldDB" id="A0A3A9W206"/>
<dbReference type="EMBL" id="RBDY01000002">
    <property type="protein sequence ID" value="RKN26803.1"/>
    <property type="molecule type" value="Genomic_DNA"/>
</dbReference>
<dbReference type="EMBL" id="RBDX01000016">
    <property type="protein sequence ID" value="RKN07178.1"/>
    <property type="molecule type" value="Genomic_DNA"/>
</dbReference>
<evidence type="ECO:0000313" key="3">
    <source>
        <dbReference type="EMBL" id="RKN26803.1"/>
    </source>
</evidence>
<evidence type="ECO:0000256" key="1">
    <source>
        <dbReference type="SAM" id="MobiDB-lite"/>
    </source>
</evidence>